<evidence type="ECO:0000313" key="7">
    <source>
        <dbReference type="Proteomes" id="UP000185657"/>
    </source>
</evidence>
<reference evidence="6 7" key="1">
    <citation type="submission" date="2016-02" db="EMBL/GenBank/DDBJ databases">
        <title>Draft genome sequence of Hydrogenophaga sp. LPB0072.</title>
        <authorList>
            <person name="Shin S.-K."/>
            <person name="Yi H."/>
        </authorList>
    </citation>
    <scope>NUCLEOTIDE SEQUENCE [LARGE SCALE GENOMIC DNA]</scope>
    <source>
        <strain evidence="6 7">LPB0072</strain>
    </source>
</reference>
<dbReference type="GO" id="GO:0004725">
    <property type="term" value="F:protein tyrosine phosphatase activity"/>
    <property type="evidence" value="ECO:0007669"/>
    <property type="project" value="UniProtKB-EC"/>
</dbReference>
<dbReference type="EMBL" id="LVWD01000043">
    <property type="protein sequence ID" value="OAD39232.1"/>
    <property type="molecule type" value="Genomic_DNA"/>
</dbReference>
<dbReference type="EMBL" id="CP017476">
    <property type="protein sequence ID" value="AOW15142.1"/>
    <property type="molecule type" value="Genomic_DNA"/>
</dbReference>
<organism evidence="5 8">
    <name type="scientific">Hydrogenophaga crassostreae</name>
    <dbReference type="NCBI Taxonomy" id="1763535"/>
    <lineage>
        <taxon>Bacteria</taxon>
        <taxon>Pseudomonadati</taxon>
        <taxon>Pseudomonadota</taxon>
        <taxon>Betaproteobacteria</taxon>
        <taxon>Burkholderiales</taxon>
        <taxon>Comamonadaceae</taxon>
        <taxon>Hydrogenophaga</taxon>
    </lineage>
</organism>
<dbReference type="PANTHER" id="PTHR39181">
    <property type="entry name" value="TYROSINE-PROTEIN PHOSPHATASE YWQE"/>
    <property type="match status" value="1"/>
</dbReference>
<evidence type="ECO:0000256" key="2">
    <source>
        <dbReference type="ARBA" id="ARBA00013064"/>
    </source>
</evidence>
<sequence length="268" mass="29390">MIDLHSHILPGIDDGAQTLDIALDMARIAVADGIHTMACTPHINPGMYMNDGPGIRKAIAALQSELDRQCIALKLVAGADAHLVPELLEGLRDGRVPTLHGSRYFLLEPSHTTPPPNFEGSVFNLIASGYTPIITHPERLTWIDGHYPAFLRLIDQGAWIQITAGALTGMFGRRAQHWGERFLAEGHTHIIASDAHSASRRSPRISEAKAIAQRLLGEEEAQQLVMVRPQAVLDNQPSHLFPLPDLQPKKGTFLSRWASKLPFIGQKA</sequence>
<comment type="similarity">
    <text evidence="1">Belongs to the metallo-dependent hydrolases superfamily. CpsB/CapC family.</text>
</comment>
<dbReference type="Pfam" id="PF19567">
    <property type="entry name" value="CpsB_CapC"/>
    <property type="match status" value="1"/>
</dbReference>
<dbReference type="EC" id="3.1.3.48" evidence="2"/>
<keyword evidence="7" id="KW-1185">Reference proteome</keyword>
<protein>
    <recommendedName>
        <fullName evidence="2">protein-tyrosine-phosphatase</fullName>
        <ecNumber evidence="2">3.1.3.48</ecNumber>
    </recommendedName>
</protein>
<evidence type="ECO:0000256" key="1">
    <source>
        <dbReference type="ARBA" id="ARBA00005750"/>
    </source>
</evidence>
<dbReference type="SUPFAM" id="SSF89550">
    <property type="entry name" value="PHP domain-like"/>
    <property type="match status" value="1"/>
</dbReference>
<dbReference type="InterPro" id="IPR016195">
    <property type="entry name" value="Pol/histidinol_Pase-like"/>
</dbReference>
<dbReference type="Gene3D" id="3.20.20.140">
    <property type="entry name" value="Metal-dependent hydrolases"/>
    <property type="match status" value="1"/>
</dbReference>
<proteinExistence type="inferred from homology"/>
<comment type="catalytic activity">
    <reaction evidence="4">
        <text>O-phospho-L-tyrosyl-[protein] + H2O = L-tyrosyl-[protein] + phosphate</text>
        <dbReference type="Rhea" id="RHEA:10684"/>
        <dbReference type="Rhea" id="RHEA-COMP:10136"/>
        <dbReference type="Rhea" id="RHEA-COMP:20101"/>
        <dbReference type="ChEBI" id="CHEBI:15377"/>
        <dbReference type="ChEBI" id="CHEBI:43474"/>
        <dbReference type="ChEBI" id="CHEBI:46858"/>
        <dbReference type="ChEBI" id="CHEBI:61978"/>
        <dbReference type="EC" id="3.1.3.48"/>
    </reaction>
</comment>
<dbReference type="STRING" id="1763535.LPB072_22370"/>
<evidence type="ECO:0000256" key="4">
    <source>
        <dbReference type="ARBA" id="ARBA00051722"/>
    </source>
</evidence>
<evidence type="ECO:0000256" key="3">
    <source>
        <dbReference type="ARBA" id="ARBA00022801"/>
    </source>
</evidence>
<evidence type="ECO:0000313" key="8">
    <source>
        <dbReference type="Proteomes" id="UP000185680"/>
    </source>
</evidence>
<gene>
    <name evidence="5" type="ORF">LPB072_22370</name>
    <name evidence="6" type="ORF">LPB72_21755</name>
</gene>
<dbReference type="GO" id="GO:0030145">
    <property type="term" value="F:manganese ion binding"/>
    <property type="evidence" value="ECO:0007669"/>
    <property type="project" value="InterPro"/>
</dbReference>
<reference evidence="5 8" key="2">
    <citation type="submission" date="2016-10" db="EMBL/GenBank/DDBJ databases">
        <title>Hydorgenophaga sp. LPB0072 isolated from gastropod.</title>
        <authorList>
            <person name="Kim E."/>
            <person name="Yi H."/>
        </authorList>
    </citation>
    <scope>NUCLEOTIDE SEQUENCE [LARGE SCALE GENOMIC DNA]</scope>
    <source>
        <strain evidence="5 8">LPB0072</strain>
    </source>
</reference>
<accession>A0A162YPI7</accession>
<dbReference type="InterPro" id="IPR016667">
    <property type="entry name" value="Caps_polysacc_synth_CpsB/CapC"/>
</dbReference>
<dbReference type="KEGG" id="hyl:LPB072_22370"/>
<dbReference type="PANTHER" id="PTHR39181:SF1">
    <property type="entry name" value="TYROSINE-PROTEIN PHOSPHATASE YWQE"/>
    <property type="match status" value="1"/>
</dbReference>
<name>A0A162YPI7_9BURK</name>
<dbReference type="AlphaFoldDB" id="A0A162YPI7"/>
<dbReference type="PIRSF" id="PIRSF016557">
    <property type="entry name" value="Caps_synth_CpsB"/>
    <property type="match status" value="1"/>
</dbReference>
<keyword evidence="3" id="KW-0378">Hydrolase</keyword>
<evidence type="ECO:0000313" key="6">
    <source>
        <dbReference type="EMBL" id="OAD39232.1"/>
    </source>
</evidence>
<evidence type="ECO:0000313" key="5">
    <source>
        <dbReference type="EMBL" id="AOW15142.1"/>
    </source>
</evidence>
<dbReference type="Proteomes" id="UP000185680">
    <property type="component" value="Chromosome"/>
</dbReference>
<dbReference type="Proteomes" id="UP000185657">
    <property type="component" value="Unassembled WGS sequence"/>
</dbReference>
<dbReference type="RefSeq" id="WP_066096386.1">
    <property type="nucleotide sequence ID" value="NZ_CP017476.1"/>
</dbReference>